<dbReference type="EMBL" id="CP119943">
    <property type="protein sequence ID" value="WFC98617.1"/>
    <property type="molecule type" value="Genomic_DNA"/>
</dbReference>
<dbReference type="SUPFAM" id="SSF53474">
    <property type="entry name" value="alpha/beta-Hydrolases"/>
    <property type="match status" value="1"/>
</dbReference>
<dbReference type="Gene3D" id="3.40.50.1820">
    <property type="entry name" value="alpha/beta hydrolase"/>
    <property type="match status" value="1"/>
</dbReference>
<evidence type="ECO:0000256" key="3">
    <source>
        <dbReference type="SAM" id="Phobius"/>
    </source>
</evidence>
<keyword evidence="3" id="KW-0812">Transmembrane</keyword>
<dbReference type="InterPro" id="IPR049492">
    <property type="entry name" value="BD-FAE-like_dom"/>
</dbReference>
<feature type="transmembrane region" description="Helical" evidence="3">
    <location>
        <begin position="40"/>
        <end position="66"/>
    </location>
</feature>
<evidence type="ECO:0000313" key="6">
    <source>
        <dbReference type="Proteomes" id="UP001219567"/>
    </source>
</evidence>
<keyword evidence="6" id="KW-1185">Reference proteome</keyword>
<feature type="transmembrane region" description="Helical" evidence="3">
    <location>
        <begin position="72"/>
        <end position="99"/>
    </location>
</feature>
<reference evidence="5 6" key="1">
    <citation type="submission" date="2023-03" db="EMBL/GenBank/DDBJ databases">
        <title>Mating type loci evolution in Malassezia.</title>
        <authorList>
            <person name="Coelho M.A."/>
        </authorList>
    </citation>
    <scope>NUCLEOTIDE SEQUENCE [LARGE SCALE GENOMIC DNA]</scope>
    <source>
        <strain evidence="5 6">CBS 9725</strain>
    </source>
</reference>
<evidence type="ECO:0000256" key="2">
    <source>
        <dbReference type="ARBA" id="ARBA00048461"/>
    </source>
</evidence>
<feature type="domain" description="BD-FAE-like" evidence="4">
    <location>
        <begin position="239"/>
        <end position="443"/>
    </location>
</feature>
<keyword evidence="3" id="KW-0472">Membrane</keyword>
<dbReference type="InterPro" id="IPR029058">
    <property type="entry name" value="AB_hydrolase_fold"/>
</dbReference>
<gene>
    <name evidence="5" type="ORF">MYAM1_001347</name>
</gene>
<comment type="catalytic activity">
    <reaction evidence="1">
        <text>a diacylglycerol + H2O = a monoacylglycerol + a fatty acid + H(+)</text>
        <dbReference type="Rhea" id="RHEA:32731"/>
        <dbReference type="ChEBI" id="CHEBI:15377"/>
        <dbReference type="ChEBI" id="CHEBI:15378"/>
        <dbReference type="ChEBI" id="CHEBI:17408"/>
        <dbReference type="ChEBI" id="CHEBI:18035"/>
        <dbReference type="ChEBI" id="CHEBI:28868"/>
    </reaction>
</comment>
<dbReference type="Pfam" id="PF20434">
    <property type="entry name" value="BD-FAE"/>
    <property type="match status" value="1"/>
</dbReference>
<name>A0AAJ5YW03_9BASI</name>
<sequence>MTSAQRASRRRRSISASSSDSLLRSNVSYIRPRCESLSPIVGKIALMIMLPLSISLMLTSFALGIFSLIPFLGFGAVTALICLLPITTYSIAWTIYLLLAQQDRPSHSLMGTPALARLIPFVPLAPLRCWKVAKATLSYLASWLRYSTLARGWLLTYLMYAKQHDDENLIYDAIPYAIPFFHQVLDVYPPHRSFRDAKQTKNKTLNHYGTYQGAPVLVLVPTPIVPVRLLSHRKAYLQIAIRLRNSGYCVVVPDIQYYPNASIRDSVGDLRLALSWVGAHIASYGGNPAAIYTMGFGLSAHLVSLTLVQEAVALSQTVALHTASTMGLEDLESRLDRSRAQNFESYLPQVRLPQLAGVILVAPLIDVVKGYRHEMALGVEHISYLRRSTGPTHAQCLSHSPSHLLQESKGSLDASFLPSKFLLIHGGNDRMIPLYHSALLKTLLDEAGVAKVELRAYRTLRHFEALACLALPASPYASQIFADLRDFIC</sequence>
<protein>
    <recommendedName>
        <fullName evidence="4">BD-FAE-like domain-containing protein</fullName>
    </recommendedName>
</protein>
<organism evidence="5 6">
    <name type="scientific">Malassezia yamatoensis</name>
    <dbReference type="NCBI Taxonomy" id="253288"/>
    <lineage>
        <taxon>Eukaryota</taxon>
        <taxon>Fungi</taxon>
        <taxon>Dikarya</taxon>
        <taxon>Basidiomycota</taxon>
        <taxon>Ustilaginomycotina</taxon>
        <taxon>Malasseziomycetes</taxon>
        <taxon>Malasseziales</taxon>
        <taxon>Malasseziaceae</taxon>
        <taxon>Malassezia</taxon>
    </lineage>
</organism>
<evidence type="ECO:0000259" key="4">
    <source>
        <dbReference type="Pfam" id="PF20434"/>
    </source>
</evidence>
<keyword evidence="3" id="KW-1133">Transmembrane helix</keyword>
<comment type="catalytic activity">
    <reaction evidence="2">
        <text>a monoacylglycerol + H2O = glycerol + a fatty acid + H(+)</text>
        <dbReference type="Rhea" id="RHEA:15245"/>
        <dbReference type="ChEBI" id="CHEBI:15377"/>
        <dbReference type="ChEBI" id="CHEBI:15378"/>
        <dbReference type="ChEBI" id="CHEBI:17408"/>
        <dbReference type="ChEBI" id="CHEBI:17754"/>
        <dbReference type="ChEBI" id="CHEBI:28868"/>
    </reaction>
</comment>
<evidence type="ECO:0000256" key="1">
    <source>
        <dbReference type="ARBA" id="ARBA00047591"/>
    </source>
</evidence>
<dbReference type="Proteomes" id="UP001219567">
    <property type="component" value="Chromosome 1"/>
</dbReference>
<evidence type="ECO:0000313" key="5">
    <source>
        <dbReference type="EMBL" id="WFC98617.1"/>
    </source>
</evidence>
<dbReference type="AlphaFoldDB" id="A0AAJ5YW03"/>
<accession>A0AAJ5YW03</accession>
<proteinExistence type="predicted"/>